<evidence type="ECO:0000313" key="8">
    <source>
        <dbReference type="EMBL" id="TNJ63992.1"/>
    </source>
</evidence>
<keyword evidence="1" id="KW-1003">Cell membrane</keyword>
<dbReference type="OrthoDB" id="9795467at2"/>
<dbReference type="Proteomes" id="UP000307943">
    <property type="component" value="Unassembled WGS sequence"/>
</dbReference>
<evidence type="ECO:0000256" key="5">
    <source>
        <dbReference type="ARBA" id="ARBA00023288"/>
    </source>
</evidence>
<dbReference type="SUPFAM" id="SSF53850">
    <property type="entry name" value="Periplasmic binding protein-like II"/>
    <property type="match status" value="1"/>
</dbReference>
<evidence type="ECO:0000256" key="3">
    <source>
        <dbReference type="ARBA" id="ARBA00023136"/>
    </source>
</evidence>
<evidence type="ECO:0000313" key="9">
    <source>
        <dbReference type="Proteomes" id="UP000307943"/>
    </source>
</evidence>
<evidence type="ECO:0000256" key="6">
    <source>
        <dbReference type="SAM" id="MobiDB-lite"/>
    </source>
</evidence>
<keyword evidence="5" id="KW-0449">Lipoprotein</keyword>
<dbReference type="AlphaFoldDB" id="A0A5C4T4L1"/>
<keyword evidence="9" id="KW-1185">Reference proteome</keyword>
<dbReference type="Gene3D" id="3.40.190.10">
    <property type="entry name" value="Periplasmic binding protein-like II"/>
    <property type="match status" value="1"/>
</dbReference>
<evidence type="ECO:0000256" key="4">
    <source>
        <dbReference type="ARBA" id="ARBA00023139"/>
    </source>
</evidence>
<evidence type="ECO:0000256" key="7">
    <source>
        <dbReference type="SAM" id="SignalP"/>
    </source>
</evidence>
<keyword evidence="3" id="KW-0472">Membrane</keyword>
<reference evidence="8 9" key="1">
    <citation type="submission" date="2019-05" db="EMBL/GenBank/DDBJ databases">
        <title>We sequenced the genome of Paenibacillus hemerocallicola KCTC 33185 for further insight into its adaptation and study the phylogeny of Paenibacillus.</title>
        <authorList>
            <person name="Narsing Rao M.P."/>
        </authorList>
    </citation>
    <scope>NUCLEOTIDE SEQUENCE [LARGE SCALE GENOMIC DNA]</scope>
    <source>
        <strain evidence="8 9">KCTC 33185</strain>
    </source>
</reference>
<feature type="chain" id="PRO_5039048452" evidence="7">
    <location>
        <begin position="22"/>
        <end position="446"/>
    </location>
</feature>
<organism evidence="8 9">
    <name type="scientific">Paenibacillus hemerocallicola</name>
    <dbReference type="NCBI Taxonomy" id="1172614"/>
    <lineage>
        <taxon>Bacteria</taxon>
        <taxon>Bacillati</taxon>
        <taxon>Bacillota</taxon>
        <taxon>Bacilli</taxon>
        <taxon>Bacillales</taxon>
        <taxon>Paenibacillaceae</taxon>
        <taxon>Paenibacillus</taxon>
    </lineage>
</organism>
<gene>
    <name evidence="8" type="ORF">FE784_22825</name>
</gene>
<protein>
    <submittedName>
        <fullName evidence="8">Extracellular solute-binding protein</fullName>
    </submittedName>
</protein>
<name>A0A5C4T4L1_9BACL</name>
<proteinExistence type="predicted"/>
<comment type="caution">
    <text evidence="8">The sequence shown here is derived from an EMBL/GenBank/DDBJ whole genome shotgun (WGS) entry which is preliminary data.</text>
</comment>
<feature type="signal peptide" evidence="7">
    <location>
        <begin position="1"/>
        <end position="21"/>
    </location>
</feature>
<dbReference type="PANTHER" id="PTHR43649">
    <property type="entry name" value="ARABINOSE-BINDING PROTEIN-RELATED"/>
    <property type="match status" value="1"/>
</dbReference>
<keyword evidence="4" id="KW-0564">Palmitate</keyword>
<evidence type="ECO:0000256" key="2">
    <source>
        <dbReference type="ARBA" id="ARBA00022729"/>
    </source>
</evidence>
<accession>A0A5C4T4L1</accession>
<dbReference type="EMBL" id="VDCQ01000035">
    <property type="protein sequence ID" value="TNJ63992.1"/>
    <property type="molecule type" value="Genomic_DNA"/>
</dbReference>
<dbReference type="Pfam" id="PF01547">
    <property type="entry name" value="SBP_bac_1"/>
    <property type="match status" value="1"/>
</dbReference>
<dbReference type="RefSeq" id="WP_139604539.1">
    <property type="nucleotide sequence ID" value="NZ_VDCQ01000035.1"/>
</dbReference>
<dbReference type="InterPro" id="IPR006059">
    <property type="entry name" value="SBP"/>
</dbReference>
<sequence length="446" mass="50267">MPKHAKVSAILASMLVTTLVAGCGGTGNGQNGTSEAGKSEKTGTTTNEPAEVLFYSHSGLAPEQFNTRYGNKLREKFPNYTIQYIHRSGTGTGIAEMVTAKAQFDIYFANVGSFENEAIQYGLQSDMTELIKKHQVDLGRIDPSIISGVQSSPHGLYALPIHTDTMALYYNKDLFDKFGVEYPKNGMTWDELYALSKRLTRKDGDTKYIGYAPFSTYMFYMNPYSIPVVDEKTEQPTINKDNRWRSFYQKLLIEPTEMQEVKEYLSSLKTNKSHIVNAFMKDRSTAMLAYVSALAPTWPNEMKAFNWDWVSVPTLKEQPGIGVQPYTAYFGITNISKNKDAAMEVLKYMVSDEFQLSLAKQGYMPVVQSKDVKQALGQETAFKDKNWQALFYNKMAPVPVKGIYENRIVGVYNGLAEQAMLGTLDLNTALRQSEETAMIRLDEWKR</sequence>
<feature type="region of interest" description="Disordered" evidence="6">
    <location>
        <begin position="26"/>
        <end position="45"/>
    </location>
</feature>
<keyword evidence="2 7" id="KW-0732">Signal</keyword>
<dbReference type="PANTHER" id="PTHR43649:SF33">
    <property type="entry name" value="POLYGALACTURONAN_RHAMNOGALACTURONAN-BINDING PROTEIN YTCQ"/>
    <property type="match status" value="1"/>
</dbReference>
<evidence type="ECO:0000256" key="1">
    <source>
        <dbReference type="ARBA" id="ARBA00022475"/>
    </source>
</evidence>
<dbReference type="InterPro" id="IPR050490">
    <property type="entry name" value="Bact_solute-bd_prot1"/>
</dbReference>
<dbReference type="PROSITE" id="PS51257">
    <property type="entry name" value="PROKAR_LIPOPROTEIN"/>
    <property type="match status" value="1"/>
</dbReference>